<comment type="caution">
    <text evidence="1">The sequence shown here is derived from an EMBL/GenBank/DDBJ whole genome shotgun (WGS) entry which is preliminary data.</text>
</comment>
<sequence>MLLLPDSRTIEMKALISTMAVEEYRGKRADVTKKKKVLRKLKFKVSKSQNGYRIDSFLVLLKLPGRQLQNVILGQADSIFEEKEQLIMDNDLNIRASDYQLELIHDKGSEIMDDDKHIVNYRDQLTLSGSYVQFRQCRFTARNLNVSLRGHNH</sequence>
<protein>
    <submittedName>
        <fullName evidence="1">Uncharacterized protein</fullName>
    </submittedName>
</protein>
<dbReference type="EMBL" id="BLXT01004363">
    <property type="protein sequence ID" value="GFO11868.1"/>
    <property type="molecule type" value="Genomic_DNA"/>
</dbReference>
<evidence type="ECO:0000313" key="1">
    <source>
        <dbReference type="EMBL" id="GFO11868.1"/>
    </source>
</evidence>
<evidence type="ECO:0000313" key="2">
    <source>
        <dbReference type="Proteomes" id="UP000735302"/>
    </source>
</evidence>
<proteinExistence type="predicted"/>
<name>A0AAV4AYE3_9GAST</name>
<accession>A0AAV4AYE3</accession>
<gene>
    <name evidence="1" type="ORF">PoB_003837300</name>
</gene>
<dbReference type="Proteomes" id="UP000735302">
    <property type="component" value="Unassembled WGS sequence"/>
</dbReference>
<dbReference type="AlphaFoldDB" id="A0AAV4AYE3"/>
<keyword evidence="2" id="KW-1185">Reference proteome</keyword>
<organism evidence="1 2">
    <name type="scientific">Plakobranchus ocellatus</name>
    <dbReference type="NCBI Taxonomy" id="259542"/>
    <lineage>
        <taxon>Eukaryota</taxon>
        <taxon>Metazoa</taxon>
        <taxon>Spiralia</taxon>
        <taxon>Lophotrochozoa</taxon>
        <taxon>Mollusca</taxon>
        <taxon>Gastropoda</taxon>
        <taxon>Heterobranchia</taxon>
        <taxon>Euthyneura</taxon>
        <taxon>Panpulmonata</taxon>
        <taxon>Sacoglossa</taxon>
        <taxon>Placobranchoidea</taxon>
        <taxon>Plakobranchidae</taxon>
        <taxon>Plakobranchus</taxon>
    </lineage>
</organism>
<reference evidence="1 2" key="1">
    <citation type="journal article" date="2021" name="Elife">
        <title>Chloroplast acquisition without the gene transfer in kleptoplastic sea slugs, Plakobranchus ocellatus.</title>
        <authorList>
            <person name="Maeda T."/>
            <person name="Takahashi S."/>
            <person name="Yoshida T."/>
            <person name="Shimamura S."/>
            <person name="Takaki Y."/>
            <person name="Nagai Y."/>
            <person name="Toyoda A."/>
            <person name="Suzuki Y."/>
            <person name="Arimoto A."/>
            <person name="Ishii H."/>
            <person name="Satoh N."/>
            <person name="Nishiyama T."/>
            <person name="Hasebe M."/>
            <person name="Maruyama T."/>
            <person name="Minagawa J."/>
            <person name="Obokata J."/>
            <person name="Shigenobu S."/>
        </authorList>
    </citation>
    <scope>NUCLEOTIDE SEQUENCE [LARGE SCALE GENOMIC DNA]</scope>
</reference>